<dbReference type="AlphaFoldDB" id="A0ABD1S9M7"/>
<accession>A0ABD1S9M7</accession>
<proteinExistence type="predicted"/>
<sequence>MISVLGVELRRQIRGLRDGRLRDIGTSTNVSHMEKEFEEEHVARKVADAARTKIEQRMKRNLNVVGQQLNSTLQSWYHSMQQPCRQVPDFVLPPFTPLAIEDDAIGDEESGFDEENNLGEDE</sequence>
<evidence type="ECO:0000256" key="1">
    <source>
        <dbReference type="SAM" id="MobiDB-lite"/>
    </source>
</evidence>
<keyword evidence="3" id="KW-1185">Reference proteome</keyword>
<comment type="caution">
    <text evidence="2">The sequence shown here is derived from an EMBL/GenBank/DDBJ whole genome shotgun (WGS) entry which is preliminary data.</text>
</comment>
<gene>
    <name evidence="2" type="ORF">Adt_22875</name>
</gene>
<dbReference type="Proteomes" id="UP001604336">
    <property type="component" value="Unassembled WGS sequence"/>
</dbReference>
<protein>
    <submittedName>
        <fullName evidence="2">Uncharacterized protein</fullName>
    </submittedName>
</protein>
<evidence type="ECO:0000313" key="3">
    <source>
        <dbReference type="Proteomes" id="UP001604336"/>
    </source>
</evidence>
<dbReference type="EMBL" id="JBFOLK010000007">
    <property type="protein sequence ID" value="KAL2497325.1"/>
    <property type="molecule type" value="Genomic_DNA"/>
</dbReference>
<evidence type="ECO:0000313" key="2">
    <source>
        <dbReference type="EMBL" id="KAL2497325.1"/>
    </source>
</evidence>
<reference evidence="3" key="1">
    <citation type="submission" date="2024-07" db="EMBL/GenBank/DDBJ databases">
        <title>Two chromosome-level genome assemblies of Korean endemic species Abeliophyllum distichum and Forsythia ovata (Oleaceae).</title>
        <authorList>
            <person name="Jang H."/>
        </authorList>
    </citation>
    <scope>NUCLEOTIDE SEQUENCE [LARGE SCALE GENOMIC DNA]</scope>
</reference>
<organism evidence="2 3">
    <name type="scientific">Abeliophyllum distichum</name>
    <dbReference type="NCBI Taxonomy" id="126358"/>
    <lineage>
        <taxon>Eukaryota</taxon>
        <taxon>Viridiplantae</taxon>
        <taxon>Streptophyta</taxon>
        <taxon>Embryophyta</taxon>
        <taxon>Tracheophyta</taxon>
        <taxon>Spermatophyta</taxon>
        <taxon>Magnoliopsida</taxon>
        <taxon>eudicotyledons</taxon>
        <taxon>Gunneridae</taxon>
        <taxon>Pentapetalae</taxon>
        <taxon>asterids</taxon>
        <taxon>lamiids</taxon>
        <taxon>Lamiales</taxon>
        <taxon>Oleaceae</taxon>
        <taxon>Forsythieae</taxon>
        <taxon>Abeliophyllum</taxon>
    </lineage>
</organism>
<name>A0ABD1S9M7_9LAMI</name>
<feature type="region of interest" description="Disordered" evidence="1">
    <location>
        <begin position="102"/>
        <end position="122"/>
    </location>
</feature>